<keyword evidence="2 7" id="KW-0813">Transport</keyword>
<name>A0ABU0D7G1_9BACI</name>
<dbReference type="CDD" id="cd06261">
    <property type="entry name" value="TM_PBP2"/>
    <property type="match status" value="1"/>
</dbReference>
<gene>
    <name evidence="9" type="ORF">J2S14_003190</name>
</gene>
<accession>A0ABU0D7G1</accession>
<reference evidence="9 10" key="1">
    <citation type="submission" date="2023-07" db="EMBL/GenBank/DDBJ databases">
        <title>Genomic Encyclopedia of Type Strains, Phase IV (KMG-IV): sequencing the most valuable type-strain genomes for metagenomic binning, comparative biology and taxonomic classification.</title>
        <authorList>
            <person name="Goeker M."/>
        </authorList>
    </citation>
    <scope>NUCLEOTIDE SEQUENCE [LARGE SCALE GENOMIC DNA]</scope>
    <source>
        <strain evidence="9 10">DSM 27848</strain>
    </source>
</reference>
<proteinExistence type="inferred from homology"/>
<dbReference type="InterPro" id="IPR035906">
    <property type="entry name" value="MetI-like_sf"/>
</dbReference>
<evidence type="ECO:0000256" key="6">
    <source>
        <dbReference type="ARBA" id="ARBA00023136"/>
    </source>
</evidence>
<dbReference type="PROSITE" id="PS50928">
    <property type="entry name" value="ABC_TM1"/>
    <property type="match status" value="1"/>
</dbReference>
<evidence type="ECO:0000313" key="10">
    <source>
        <dbReference type="Proteomes" id="UP001232343"/>
    </source>
</evidence>
<dbReference type="Proteomes" id="UP001232343">
    <property type="component" value="Unassembled WGS sequence"/>
</dbReference>
<evidence type="ECO:0000313" key="9">
    <source>
        <dbReference type="EMBL" id="MDQ0344347.1"/>
    </source>
</evidence>
<feature type="transmembrane region" description="Helical" evidence="7">
    <location>
        <begin position="254"/>
        <end position="273"/>
    </location>
</feature>
<comment type="caution">
    <text evidence="9">The sequence shown here is derived from an EMBL/GenBank/DDBJ whole genome shotgun (WGS) entry which is preliminary data.</text>
</comment>
<evidence type="ECO:0000256" key="1">
    <source>
        <dbReference type="ARBA" id="ARBA00004651"/>
    </source>
</evidence>
<keyword evidence="3" id="KW-1003">Cell membrane</keyword>
<dbReference type="EMBL" id="JAUSUO010000009">
    <property type="protein sequence ID" value="MDQ0344347.1"/>
    <property type="molecule type" value="Genomic_DNA"/>
</dbReference>
<dbReference type="Gene3D" id="1.10.3720.10">
    <property type="entry name" value="MetI-like"/>
    <property type="match status" value="1"/>
</dbReference>
<evidence type="ECO:0000256" key="2">
    <source>
        <dbReference type="ARBA" id="ARBA00022448"/>
    </source>
</evidence>
<dbReference type="Pfam" id="PF00528">
    <property type="entry name" value="BPD_transp_1"/>
    <property type="match status" value="1"/>
</dbReference>
<evidence type="ECO:0000256" key="3">
    <source>
        <dbReference type="ARBA" id="ARBA00022475"/>
    </source>
</evidence>
<evidence type="ECO:0000256" key="7">
    <source>
        <dbReference type="RuleBase" id="RU363032"/>
    </source>
</evidence>
<evidence type="ECO:0000256" key="4">
    <source>
        <dbReference type="ARBA" id="ARBA00022692"/>
    </source>
</evidence>
<evidence type="ECO:0000256" key="5">
    <source>
        <dbReference type="ARBA" id="ARBA00022989"/>
    </source>
</evidence>
<feature type="transmembrane region" description="Helical" evidence="7">
    <location>
        <begin position="74"/>
        <end position="97"/>
    </location>
</feature>
<feature type="transmembrane region" description="Helical" evidence="7">
    <location>
        <begin position="12"/>
        <end position="31"/>
    </location>
</feature>
<dbReference type="SUPFAM" id="SSF161098">
    <property type="entry name" value="MetI-like"/>
    <property type="match status" value="1"/>
</dbReference>
<sequence length="288" mass="32581">MVRTSFGSKMFDVFNYIFLSAIALVTLYPFWDALIVSITPLHESMATTLHLYPKEITLEAYQYLVKMEQLWKSYGVSATITVLGTAISMFATTLAAYVLSKKNIPGGRLIMFAIVFTMMFSGGLIPTYIVVRELGLTNTIWAMMIPNAIQTYNLIIMRSFFQSIPESLEESAKMDGCSDFGILFRIVIPLSLPVIFTIALFYAVTRWNDFFTAVMYVTNRDIWPLQLFLRSMLIESESSFQSGGDNPLLLGQSIKMATIMITTIPVLMIYPFFQKYFMQGVTLGAVKE</sequence>
<feature type="transmembrane region" description="Helical" evidence="7">
    <location>
        <begin position="182"/>
        <end position="204"/>
    </location>
</feature>
<comment type="similarity">
    <text evidence="7">Belongs to the binding-protein-dependent transport system permease family.</text>
</comment>
<feature type="transmembrane region" description="Helical" evidence="7">
    <location>
        <begin position="141"/>
        <end position="161"/>
    </location>
</feature>
<dbReference type="InterPro" id="IPR000515">
    <property type="entry name" value="MetI-like"/>
</dbReference>
<evidence type="ECO:0000259" key="8">
    <source>
        <dbReference type="PROSITE" id="PS50928"/>
    </source>
</evidence>
<keyword evidence="10" id="KW-1185">Reference proteome</keyword>
<keyword evidence="6 7" id="KW-0472">Membrane</keyword>
<protein>
    <submittedName>
        <fullName evidence="9">Aldouronate transport system permease protein</fullName>
    </submittedName>
</protein>
<keyword evidence="4 7" id="KW-0812">Transmembrane</keyword>
<feature type="transmembrane region" description="Helical" evidence="7">
    <location>
        <begin position="109"/>
        <end position="129"/>
    </location>
</feature>
<keyword evidence="5 7" id="KW-1133">Transmembrane helix</keyword>
<organism evidence="9 10">
    <name type="scientific">Lederbergia wuyishanensis</name>
    <dbReference type="NCBI Taxonomy" id="1347903"/>
    <lineage>
        <taxon>Bacteria</taxon>
        <taxon>Bacillati</taxon>
        <taxon>Bacillota</taxon>
        <taxon>Bacilli</taxon>
        <taxon>Bacillales</taxon>
        <taxon>Bacillaceae</taxon>
        <taxon>Lederbergia</taxon>
    </lineage>
</organism>
<dbReference type="PANTHER" id="PTHR43744">
    <property type="entry name" value="ABC TRANSPORTER PERMEASE PROTEIN MG189-RELATED-RELATED"/>
    <property type="match status" value="1"/>
</dbReference>
<comment type="subcellular location">
    <subcellularLocation>
        <location evidence="1 7">Cell membrane</location>
        <topology evidence="1 7">Multi-pass membrane protein</topology>
    </subcellularLocation>
</comment>
<feature type="domain" description="ABC transmembrane type-1" evidence="8">
    <location>
        <begin position="74"/>
        <end position="273"/>
    </location>
</feature>
<dbReference type="RefSeq" id="WP_244682616.1">
    <property type="nucleotide sequence ID" value="NZ_JALIRM010000012.1"/>
</dbReference>
<dbReference type="PANTHER" id="PTHR43744:SF9">
    <property type="entry name" value="POLYGALACTURONAN_RHAMNOGALACTURONAN TRANSPORT SYSTEM PERMEASE PROTEIN YTCP"/>
    <property type="match status" value="1"/>
</dbReference>